<reference evidence="1" key="2">
    <citation type="submission" date="2020-11" db="EMBL/GenBank/DDBJ databases">
        <authorList>
            <person name="McCartney M.A."/>
            <person name="Auch B."/>
            <person name="Kono T."/>
            <person name="Mallez S."/>
            <person name="Becker A."/>
            <person name="Gohl D.M."/>
            <person name="Silverstein K.A.T."/>
            <person name="Koren S."/>
            <person name="Bechman K.B."/>
            <person name="Herman A."/>
            <person name="Abrahante J.E."/>
            <person name="Garbe J."/>
        </authorList>
    </citation>
    <scope>NUCLEOTIDE SEQUENCE</scope>
    <source>
        <strain evidence="1">Duluth1</strain>
        <tissue evidence="1">Whole animal</tissue>
    </source>
</reference>
<gene>
    <name evidence="1" type="ORF">DPMN_078255</name>
</gene>
<sequence>MKLACERSVFTPCFRSKTYTRRRSETDYVLTSSAPSGLTDVSIATLLAVERVRHVTRLKECGLYIDHVQYDFSRMTIAPDNVLDGLLRIMRDNLTFEAFHN</sequence>
<name>A0A9D3YQV3_DREPO</name>
<keyword evidence="2" id="KW-1185">Reference proteome</keyword>
<protein>
    <submittedName>
        <fullName evidence="1">Uncharacterized protein</fullName>
    </submittedName>
</protein>
<accession>A0A9D3YQV3</accession>
<comment type="caution">
    <text evidence="1">The sequence shown here is derived from an EMBL/GenBank/DDBJ whole genome shotgun (WGS) entry which is preliminary data.</text>
</comment>
<reference evidence="1" key="1">
    <citation type="journal article" date="2019" name="bioRxiv">
        <title>The Genome of the Zebra Mussel, Dreissena polymorpha: A Resource for Invasive Species Research.</title>
        <authorList>
            <person name="McCartney M.A."/>
            <person name="Auch B."/>
            <person name="Kono T."/>
            <person name="Mallez S."/>
            <person name="Zhang Y."/>
            <person name="Obille A."/>
            <person name="Becker A."/>
            <person name="Abrahante J.E."/>
            <person name="Garbe J."/>
            <person name="Badalamenti J.P."/>
            <person name="Herman A."/>
            <person name="Mangelson H."/>
            <person name="Liachko I."/>
            <person name="Sullivan S."/>
            <person name="Sone E.D."/>
            <person name="Koren S."/>
            <person name="Silverstein K.A.T."/>
            <person name="Beckman K.B."/>
            <person name="Gohl D.M."/>
        </authorList>
    </citation>
    <scope>NUCLEOTIDE SEQUENCE</scope>
    <source>
        <strain evidence="1">Duluth1</strain>
        <tissue evidence="1">Whole animal</tissue>
    </source>
</reference>
<dbReference type="AlphaFoldDB" id="A0A9D3YQV3"/>
<evidence type="ECO:0000313" key="2">
    <source>
        <dbReference type="Proteomes" id="UP000828390"/>
    </source>
</evidence>
<evidence type="ECO:0000313" key="1">
    <source>
        <dbReference type="EMBL" id="KAH3703224.1"/>
    </source>
</evidence>
<dbReference type="EMBL" id="JAIWYP010000015">
    <property type="protein sequence ID" value="KAH3703224.1"/>
    <property type="molecule type" value="Genomic_DNA"/>
</dbReference>
<organism evidence="1 2">
    <name type="scientific">Dreissena polymorpha</name>
    <name type="common">Zebra mussel</name>
    <name type="synonym">Mytilus polymorpha</name>
    <dbReference type="NCBI Taxonomy" id="45954"/>
    <lineage>
        <taxon>Eukaryota</taxon>
        <taxon>Metazoa</taxon>
        <taxon>Spiralia</taxon>
        <taxon>Lophotrochozoa</taxon>
        <taxon>Mollusca</taxon>
        <taxon>Bivalvia</taxon>
        <taxon>Autobranchia</taxon>
        <taxon>Heteroconchia</taxon>
        <taxon>Euheterodonta</taxon>
        <taxon>Imparidentia</taxon>
        <taxon>Neoheterodontei</taxon>
        <taxon>Myida</taxon>
        <taxon>Dreissenoidea</taxon>
        <taxon>Dreissenidae</taxon>
        <taxon>Dreissena</taxon>
    </lineage>
</organism>
<proteinExistence type="predicted"/>
<dbReference type="Proteomes" id="UP000828390">
    <property type="component" value="Unassembled WGS sequence"/>
</dbReference>